<dbReference type="RefSeq" id="XP_007914027.1">
    <property type="nucleotide sequence ID" value="XM_007915836.1"/>
</dbReference>
<dbReference type="EMBL" id="KB933036">
    <property type="protein sequence ID" value="EOO01302.1"/>
    <property type="molecule type" value="Genomic_DNA"/>
</dbReference>
<dbReference type="PANTHER" id="PTHR43591">
    <property type="entry name" value="METHYLTRANSFERASE"/>
    <property type="match status" value="1"/>
</dbReference>
<dbReference type="Pfam" id="PF13489">
    <property type="entry name" value="Methyltransf_23"/>
    <property type="match status" value="1"/>
</dbReference>
<proteinExistence type="inferred from homology"/>
<dbReference type="OrthoDB" id="2013972at2759"/>
<dbReference type="GO" id="GO:0008168">
    <property type="term" value="F:methyltransferase activity"/>
    <property type="evidence" value="ECO:0007669"/>
    <property type="project" value="UniProtKB-KW"/>
</dbReference>
<dbReference type="KEGG" id="tmn:UCRPA7_3268"/>
<keyword evidence="2" id="KW-0489">Methyltransferase</keyword>
<comment type="similarity">
    <text evidence="1">Belongs to the methyltransferase superfamily. LaeA methyltransferase family.</text>
</comment>
<name>R8BPN1_PHAM7</name>
<gene>
    <name evidence="2" type="ORF">UCRPA7_3268</name>
</gene>
<dbReference type="GeneID" id="19323599"/>
<dbReference type="CDD" id="cd02440">
    <property type="entry name" value="AdoMet_MTases"/>
    <property type="match status" value="1"/>
</dbReference>
<reference evidence="3" key="1">
    <citation type="journal article" date="2013" name="Genome Announc.">
        <title>Draft genome sequence of the ascomycete Phaeoacremonium aleophilum strain UCR-PA7, a causal agent of the esca disease complex in grapevines.</title>
        <authorList>
            <person name="Blanco-Ulate B."/>
            <person name="Rolshausen P."/>
            <person name="Cantu D."/>
        </authorList>
    </citation>
    <scope>NUCLEOTIDE SEQUENCE [LARGE SCALE GENOMIC DNA]</scope>
    <source>
        <strain evidence="3">UCR-PA7</strain>
    </source>
</reference>
<keyword evidence="2" id="KW-0808">Transferase</keyword>
<dbReference type="eggNOG" id="ENOG502S6PS">
    <property type="taxonomic scope" value="Eukaryota"/>
</dbReference>
<keyword evidence="3" id="KW-1185">Reference proteome</keyword>
<dbReference type="HOGENOM" id="CLU_010595_2_3_1"/>
<sequence>MKHAMMMELTDGKLFYAPVGENPQKIIDLGTGTGIWAVDVADKYPSAQVLGVDLSPIQPLWVPPNLKFIVDDIEDEWMHGDDWDLVHLRCISPWLKDQPKVLRMAYEHMKPGAWVEIQEFDSRANCDDGSLPEDAPLKRFFDTASEAVKSFNMNFRAGENLGDMIKEAGFVNVGCVKLKVPIGTWAKDPKLRLIGMYLRTAVNDMFGAMAAKPLRKVMDPVEIELFLKKAREDLSNPNIHAYENYFFWTGQKPKNVGKGKGTDPE</sequence>
<evidence type="ECO:0000313" key="3">
    <source>
        <dbReference type="Proteomes" id="UP000014074"/>
    </source>
</evidence>
<dbReference type="AlphaFoldDB" id="R8BPN1"/>
<protein>
    <submittedName>
        <fullName evidence="2">Putative methyltransferase domain-containing protein</fullName>
    </submittedName>
</protein>
<dbReference type="SUPFAM" id="SSF53335">
    <property type="entry name" value="S-adenosyl-L-methionine-dependent methyltransferases"/>
    <property type="match status" value="1"/>
</dbReference>
<evidence type="ECO:0000313" key="2">
    <source>
        <dbReference type="EMBL" id="EOO01302.1"/>
    </source>
</evidence>
<dbReference type="PANTHER" id="PTHR43591:SF24">
    <property type="entry name" value="2-METHOXY-6-POLYPRENYL-1,4-BENZOQUINOL METHYLASE, MITOCHONDRIAL"/>
    <property type="match status" value="1"/>
</dbReference>
<dbReference type="Gene3D" id="3.40.50.150">
    <property type="entry name" value="Vaccinia Virus protein VP39"/>
    <property type="match status" value="1"/>
</dbReference>
<evidence type="ECO:0000256" key="1">
    <source>
        <dbReference type="ARBA" id="ARBA00038158"/>
    </source>
</evidence>
<dbReference type="GO" id="GO:0032259">
    <property type="term" value="P:methylation"/>
    <property type="evidence" value="ECO:0007669"/>
    <property type="project" value="UniProtKB-KW"/>
</dbReference>
<organism evidence="2 3">
    <name type="scientific">Phaeoacremonium minimum (strain UCR-PA7)</name>
    <name type="common">Esca disease fungus</name>
    <name type="synonym">Togninia minima</name>
    <dbReference type="NCBI Taxonomy" id="1286976"/>
    <lineage>
        <taxon>Eukaryota</taxon>
        <taxon>Fungi</taxon>
        <taxon>Dikarya</taxon>
        <taxon>Ascomycota</taxon>
        <taxon>Pezizomycotina</taxon>
        <taxon>Sordariomycetes</taxon>
        <taxon>Sordariomycetidae</taxon>
        <taxon>Togniniales</taxon>
        <taxon>Togniniaceae</taxon>
        <taxon>Phaeoacremonium</taxon>
    </lineage>
</organism>
<dbReference type="Proteomes" id="UP000014074">
    <property type="component" value="Unassembled WGS sequence"/>
</dbReference>
<dbReference type="InterPro" id="IPR029063">
    <property type="entry name" value="SAM-dependent_MTases_sf"/>
</dbReference>
<accession>R8BPN1</accession>